<dbReference type="InterPro" id="IPR049080">
    <property type="entry name" value="MOV-10-like_beta-barrel"/>
</dbReference>
<feature type="non-terminal residue" evidence="14">
    <location>
        <position position="1"/>
    </location>
</feature>
<sequence length="1002" mass="110573">PPMSQTMCPKLLSSGVCEDVGCNHLHNVSSCELCSLVFASAAEYSTHAASAVHLKKLGGEFGTLLYCSVCESYVSGMKNWVAHVAGARHAACAAQSGRSPDVVPEEPQLVPGHTLCTTCNTHIPDRYWSRHSSTPKHKAREQFISFRTALDEAEKDKHGISVVGNFDFGVVDGSAAKAGLEIRPIVQNNTPHSKVRLVSMTLASDQGIQTTSPFSVTYVQNRPITYNSVYTFTVTVRQRYNGRAENRLEILFEDSQLKKRFIIVRILRVTVGDRSDHDSLRPIAPYIPRKPTTRQPELNVVEGDLPKSRKAVPYVTRLPKALIPNGLASALSRGKAASIVANIRKLFLPPVLDSSAYARHFKHLLWIEEFRMEHDLANYDITSAKLTRYLSTYYLDVPGLAEKRPSVLVGDSILVQRHGAKTGHWFEGGVHVVRKEEVGLKFHPSFRASPSDRFAVRFKLSRYPLRRQHLALDTAFSEDRVLFPLPGHVPKAPYPTPANTQITVFNPLIAANAPQLQAVVSIVKRPPGSVPFVIFGPPGTGKTVTMIEAILQVLAADPKARVLACAPSNSAADLLASQLTALRPGGLFRYYAPSRSKDQVPLELQEYTYANADGHLAVPPLARTKQFRAVVATCVSAAVVSGIGIARGHYSHIFIDEAGQATEPEAMIAIKTMADSNTNIVLSGDPKQLGPIIRSSIARELGLQTSYIERLMKREIYDEKKGYGKSVVKLTKNFRSHNAILKFPNERFYKGELQQCGDPKVINAFLNSALLPKKSFPIIFHAISGRDDREAASPSFFNIDEITQVKAYIRDLRADRRVRLSDDDIGVIAPYHAQCLKIRAALRPVAEGVKVGSVEEFQGQERKVIIISTVRSSREFVAYDLRHTLGFVANPQRFNVAVTRAQALLIVVGDPDVLGLDPLWRAFLNYVHTAGGWTGGHIPWDSHSPTDEAGGYDRLVRDAAEQDMFAFTRRMEELAGTAMDSTGSGNEDGDDTNVDRPWREVE</sequence>
<proteinExistence type="inferred from homology"/>
<dbReference type="InterPro" id="IPR047187">
    <property type="entry name" value="SF1_C_Upf1"/>
</dbReference>
<dbReference type="CDD" id="cd18808">
    <property type="entry name" value="SF1_C_Upf1"/>
    <property type="match status" value="1"/>
</dbReference>
<evidence type="ECO:0000256" key="11">
    <source>
        <dbReference type="ARBA" id="ARBA00047984"/>
    </source>
</evidence>
<comment type="subcellular location">
    <subcellularLocation>
        <location evidence="1">Cytoplasm</location>
        <location evidence="1">Cytoplasmic ribonucleoprotein granule</location>
    </subcellularLocation>
</comment>
<evidence type="ECO:0000259" key="13">
    <source>
        <dbReference type="PROSITE" id="PS00028"/>
    </source>
</evidence>
<dbReference type="Pfam" id="PF13087">
    <property type="entry name" value="AAA_12"/>
    <property type="match status" value="1"/>
</dbReference>
<comment type="similarity">
    <text evidence="2">Belongs to the DNA2/NAM7 helicase family. SDE3 subfamily.</text>
</comment>
<dbReference type="SMART" id="SM00451">
    <property type="entry name" value="ZnF_U1"/>
    <property type="match status" value="2"/>
</dbReference>
<feature type="region of interest" description="Disordered" evidence="12">
    <location>
        <begin position="976"/>
        <end position="1002"/>
    </location>
</feature>
<evidence type="ECO:0000256" key="12">
    <source>
        <dbReference type="SAM" id="MobiDB-lite"/>
    </source>
</evidence>
<evidence type="ECO:0000256" key="4">
    <source>
        <dbReference type="ARBA" id="ARBA00022490"/>
    </source>
</evidence>
<dbReference type="Pfam" id="PF12874">
    <property type="entry name" value="zf-met"/>
    <property type="match status" value="1"/>
</dbReference>
<dbReference type="Gene3D" id="3.40.50.300">
    <property type="entry name" value="P-loop containing nucleotide triphosphate hydrolases"/>
    <property type="match status" value="2"/>
</dbReference>
<keyword evidence="15" id="KW-1185">Reference proteome</keyword>
<evidence type="ECO:0000256" key="2">
    <source>
        <dbReference type="ARBA" id="ARBA00005601"/>
    </source>
</evidence>
<feature type="compositionally biased region" description="Basic and acidic residues" evidence="12">
    <location>
        <begin position="993"/>
        <end position="1002"/>
    </location>
</feature>
<keyword evidence="9" id="KW-0694">RNA-binding</keyword>
<evidence type="ECO:0000313" key="15">
    <source>
        <dbReference type="Proteomes" id="UP001219525"/>
    </source>
</evidence>
<feature type="domain" description="C2H2-type" evidence="13">
    <location>
        <begin position="31"/>
        <end position="53"/>
    </location>
</feature>
<dbReference type="InterPro" id="IPR026122">
    <property type="entry name" value="MOV-10/SDE3_DEXXQ/H-box"/>
</dbReference>
<evidence type="ECO:0000256" key="5">
    <source>
        <dbReference type="ARBA" id="ARBA00022741"/>
    </source>
</evidence>
<dbReference type="EC" id="3.6.4.13" evidence="3"/>
<organism evidence="14 15">
    <name type="scientific">Mycena pura</name>
    <dbReference type="NCBI Taxonomy" id="153505"/>
    <lineage>
        <taxon>Eukaryota</taxon>
        <taxon>Fungi</taxon>
        <taxon>Dikarya</taxon>
        <taxon>Basidiomycota</taxon>
        <taxon>Agaricomycotina</taxon>
        <taxon>Agaricomycetes</taxon>
        <taxon>Agaricomycetidae</taxon>
        <taxon>Agaricales</taxon>
        <taxon>Marasmiineae</taxon>
        <taxon>Mycenaceae</taxon>
        <taxon>Mycena</taxon>
    </lineage>
</organism>
<dbReference type="InterPro" id="IPR013087">
    <property type="entry name" value="Znf_C2H2_type"/>
</dbReference>
<dbReference type="GO" id="GO:0008270">
    <property type="term" value="F:zinc ion binding"/>
    <property type="evidence" value="ECO:0007669"/>
    <property type="project" value="InterPro"/>
</dbReference>
<evidence type="ECO:0000256" key="8">
    <source>
        <dbReference type="ARBA" id="ARBA00022840"/>
    </source>
</evidence>
<evidence type="ECO:0000256" key="9">
    <source>
        <dbReference type="ARBA" id="ARBA00022884"/>
    </source>
</evidence>
<comment type="catalytic activity">
    <reaction evidence="11">
        <text>ATP + H2O = ADP + phosphate + H(+)</text>
        <dbReference type="Rhea" id="RHEA:13065"/>
        <dbReference type="ChEBI" id="CHEBI:15377"/>
        <dbReference type="ChEBI" id="CHEBI:15378"/>
        <dbReference type="ChEBI" id="CHEBI:30616"/>
        <dbReference type="ChEBI" id="CHEBI:43474"/>
        <dbReference type="ChEBI" id="CHEBI:456216"/>
        <dbReference type="EC" id="3.6.4.13"/>
    </reaction>
</comment>
<dbReference type="Pfam" id="PF13604">
    <property type="entry name" value="AAA_30"/>
    <property type="match status" value="1"/>
</dbReference>
<dbReference type="InterPro" id="IPR027417">
    <property type="entry name" value="P-loop_NTPase"/>
</dbReference>
<evidence type="ECO:0000256" key="10">
    <source>
        <dbReference type="ARBA" id="ARBA00023158"/>
    </source>
</evidence>
<dbReference type="PANTHER" id="PTHR45418:SF1">
    <property type="entry name" value="CANCER_TESTIS ANTIGEN 55"/>
    <property type="match status" value="1"/>
</dbReference>
<dbReference type="CDD" id="cd18038">
    <property type="entry name" value="DEXXQc_Helz-like"/>
    <property type="match status" value="1"/>
</dbReference>
<dbReference type="GO" id="GO:0003723">
    <property type="term" value="F:RNA binding"/>
    <property type="evidence" value="ECO:0007669"/>
    <property type="project" value="UniProtKB-KW"/>
</dbReference>
<dbReference type="GO" id="GO:0032574">
    <property type="term" value="F:5'-3' RNA helicase activity"/>
    <property type="evidence" value="ECO:0007669"/>
    <property type="project" value="InterPro"/>
</dbReference>
<feature type="non-terminal residue" evidence="14">
    <location>
        <position position="1002"/>
    </location>
</feature>
<dbReference type="Proteomes" id="UP001219525">
    <property type="component" value="Unassembled WGS sequence"/>
</dbReference>
<keyword evidence="4" id="KW-0963">Cytoplasm</keyword>
<keyword evidence="7" id="KW-0347">Helicase</keyword>
<dbReference type="PANTHER" id="PTHR45418">
    <property type="entry name" value="CANCER/TESTIS ANTIGEN 55"/>
    <property type="match status" value="1"/>
</dbReference>
<dbReference type="InterPro" id="IPR041679">
    <property type="entry name" value="DNA2/NAM7-like_C"/>
</dbReference>
<protein>
    <recommendedName>
        <fullName evidence="3">RNA helicase</fullName>
        <ecNumber evidence="3">3.6.4.13</ecNumber>
    </recommendedName>
</protein>
<dbReference type="FunFam" id="3.40.50.300:FF:000608">
    <property type="entry name" value="Mov10 RISC complex RNA helicase"/>
    <property type="match status" value="1"/>
</dbReference>
<dbReference type="AlphaFoldDB" id="A0AAD6Y8F4"/>
<reference evidence="14" key="1">
    <citation type="submission" date="2023-03" db="EMBL/GenBank/DDBJ databases">
        <title>Massive genome expansion in bonnet fungi (Mycena s.s.) driven by repeated elements and novel gene families across ecological guilds.</title>
        <authorList>
            <consortium name="Lawrence Berkeley National Laboratory"/>
            <person name="Harder C.B."/>
            <person name="Miyauchi S."/>
            <person name="Viragh M."/>
            <person name="Kuo A."/>
            <person name="Thoen E."/>
            <person name="Andreopoulos B."/>
            <person name="Lu D."/>
            <person name="Skrede I."/>
            <person name="Drula E."/>
            <person name="Henrissat B."/>
            <person name="Morin E."/>
            <person name="Kohler A."/>
            <person name="Barry K."/>
            <person name="LaButti K."/>
            <person name="Morin E."/>
            <person name="Salamov A."/>
            <person name="Lipzen A."/>
            <person name="Mereny Z."/>
            <person name="Hegedus B."/>
            <person name="Baldrian P."/>
            <person name="Stursova M."/>
            <person name="Weitz H."/>
            <person name="Taylor A."/>
            <person name="Grigoriev I.V."/>
            <person name="Nagy L.G."/>
            <person name="Martin F."/>
            <person name="Kauserud H."/>
        </authorList>
    </citation>
    <scope>NUCLEOTIDE SEQUENCE</scope>
    <source>
        <strain evidence="14">9144</strain>
    </source>
</reference>
<dbReference type="EMBL" id="JARJCW010000069">
    <property type="protein sequence ID" value="KAJ7199239.1"/>
    <property type="molecule type" value="Genomic_DNA"/>
</dbReference>
<dbReference type="GO" id="GO:0031047">
    <property type="term" value="P:regulatory ncRNA-mediated gene silencing"/>
    <property type="evidence" value="ECO:0007669"/>
    <property type="project" value="UniProtKB-KW"/>
</dbReference>
<name>A0AAD6Y8F4_9AGAR</name>
<evidence type="ECO:0000256" key="7">
    <source>
        <dbReference type="ARBA" id="ARBA00022806"/>
    </source>
</evidence>
<dbReference type="PROSITE" id="PS00028">
    <property type="entry name" value="ZINC_FINGER_C2H2_1"/>
    <property type="match status" value="1"/>
</dbReference>
<dbReference type="GO" id="GO:0005524">
    <property type="term" value="F:ATP binding"/>
    <property type="evidence" value="ECO:0007669"/>
    <property type="project" value="UniProtKB-KW"/>
</dbReference>
<comment type="caution">
    <text evidence="14">The sequence shown here is derived from an EMBL/GenBank/DDBJ whole genome shotgun (WGS) entry which is preliminary data.</text>
</comment>
<keyword evidence="8" id="KW-0067">ATP-binding</keyword>
<accession>A0AAD6Y8F4</accession>
<dbReference type="GO" id="GO:0036464">
    <property type="term" value="C:cytoplasmic ribonucleoprotein granule"/>
    <property type="evidence" value="ECO:0007669"/>
    <property type="project" value="UniProtKB-SubCell"/>
</dbReference>
<evidence type="ECO:0000256" key="6">
    <source>
        <dbReference type="ARBA" id="ARBA00022801"/>
    </source>
</evidence>
<dbReference type="GO" id="GO:0016787">
    <property type="term" value="F:hydrolase activity"/>
    <property type="evidence" value="ECO:0007669"/>
    <property type="project" value="UniProtKB-KW"/>
</dbReference>
<keyword evidence="6 14" id="KW-0378">Hydrolase</keyword>
<dbReference type="InterPro" id="IPR003604">
    <property type="entry name" value="Matrin/U1-like-C_Znf_C2H2"/>
</dbReference>
<keyword evidence="5" id="KW-0547">Nucleotide-binding</keyword>
<evidence type="ECO:0000256" key="1">
    <source>
        <dbReference type="ARBA" id="ARBA00004331"/>
    </source>
</evidence>
<keyword evidence="10" id="KW-0943">RNA-mediated gene silencing</keyword>
<evidence type="ECO:0000256" key="3">
    <source>
        <dbReference type="ARBA" id="ARBA00012552"/>
    </source>
</evidence>
<dbReference type="Pfam" id="PF21634">
    <property type="entry name" value="MOV-10_beta-barrel"/>
    <property type="match status" value="1"/>
</dbReference>
<gene>
    <name evidence="14" type="ORF">GGX14DRAFT_662482</name>
</gene>
<dbReference type="SUPFAM" id="SSF52540">
    <property type="entry name" value="P-loop containing nucleoside triphosphate hydrolases"/>
    <property type="match status" value="1"/>
</dbReference>
<evidence type="ECO:0000313" key="14">
    <source>
        <dbReference type="EMBL" id="KAJ7199239.1"/>
    </source>
</evidence>